<evidence type="ECO:0008006" key="4">
    <source>
        <dbReference type="Google" id="ProtNLM"/>
    </source>
</evidence>
<keyword evidence="3" id="KW-1185">Reference proteome</keyword>
<reference evidence="2 3" key="1">
    <citation type="submission" date="2022-06" db="EMBL/GenBank/DDBJ databases">
        <title>Isolation of gut microbiota from human fecal samples.</title>
        <authorList>
            <person name="Pamer E.G."/>
            <person name="Barat B."/>
            <person name="Waligurski E."/>
            <person name="Medina S."/>
            <person name="Paddock L."/>
            <person name="Mostad J."/>
        </authorList>
    </citation>
    <scope>NUCLEOTIDE SEQUENCE [LARGE SCALE GENOMIC DNA]</scope>
    <source>
        <strain evidence="2 3">DFI.1.1</strain>
    </source>
</reference>
<dbReference type="RefSeq" id="WP_227163227.1">
    <property type="nucleotide sequence ID" value="NZ_JAJCIO010000023.1"/>
</dbReference>
<comment type="caution">
    <text evidence="2">The sequence shown here is derived from an EMBL/GenBank/DDBJ whole genome shotgun (WGS) entry which is preliminary data.</text>
</comment>
<protein>
    <recommendedName>
        <fullName evidence="4">Acylphosphatase</fullName>
    </recommendedName>
</protein>
<evidence type="ECO:0000313" key="3">
    <source>
        <dbReference type="Proteomes" id="UP001206692"/>
    </source>
</evidence>
<proteinExistence type="predicted"/>
<organism evidence="2 3">
    <name type="scientific">Megasphaera massiliensis</name>
    <dbReference type="NCBI Taxonomy" id="1232428"/>
    <lineage>
        <taxon>Bacteria</taxon>
        <taxon>Bacillati</taxon>
        <taxon>Bacillota</taxon>
        <taxon>Negativicutes</taxon>
        <taxon>Veillonellales</taxon>
        <taxon>Veillonellaceae</taxon>
        <taxon>Megasphaera</taxon>
    </lineage>
</organism>
<keyword evidence="1" id="KW-0732">Signal</keyword>
<feature type="chain" id="PRO_5045446298" description="Acylphosphatase" evidence="1">
    <location>
        <begin position="24"/>
        <end position="426"/>
    </location>
</feature>
<feature type="signal peptide" evidence="1">
    <location>
        <begin position="1"/>
        <end position="23"/>
    </location>
</feature>
<gene>
    <name evidence="2" type="ORF">NE675_10370</name>
</gene>
<dbReference type="Proteomes" id="UP001206692">
    <property type="component" value="Unassembled WGS sequence"/>
</dbReference>
<accession>A0ABT1SUM1</accession>
<evidence type="ECO:0000313" key="2">
    <source>
        <dbReference type="EMBL" id="MCQ5343420.1"/>
    </source>
</evidence>
<evidence type="ECO:0000256" key="1">
    <source>
        <dbReference type="SAM" id="SignalP"/>
    </source>
</evidence>
<sequence length="426" mass="47984">MMRIRTVLLTVFAVCASLSSVTAASVEQVAVHVSSVEEAVPPLVQKRIAASIQTVGNHVFLNQDSDDIAGRSAEYERIINDIINRVLIGYTVESIAIKPGSRTDLDVRIRPWGDTIRKVNMTIDYGALPEMGQKLVDKDLANAGDMVENLLIGLPVDALDWANGAVKSVMETELETRVPEFYPHIVIRGGTETDVTVYMMPKLPVVRNVRVAIKGEDVPKVIFLSARNNLEHTYAGLEGLPVAFVRRHEQDVMAALSGDVQRQWVIKHYGLHVTPSLAVDEDTTINVMPETDFYDIRGGAYLDVGRRNSEDDDTVLMAHLGRKIGTHHEVYGEVKFMPSHLEWNVIPGYFYRFTGGTETGYQFESLDDSHHLWLRQPLGSRWALRYDRDLTHTENEVGLQYRVDDYVGLEYVVSDHDHWLRIIGYL</sequence>
<name>A0ABT1SUM1_9FIRM</name>
<dbReference type="EMBL" id="JANGEW010000022">
    <property type="protein sequence ID" value="MCQ5343420.1"/>
    <property type="molecule type" value="Genomic_DNA"/>
</dbReference>